<proteinExistence type="predicted"/>
<name>A0A848LN93_9BACT</name>
<organism evidence="3 4">
    <name type="scientific">Pyxidicoccus fallax</name>
    <dbReference type="NCBI Taxonomy" id="394095"/>
    <lineage>
        <taxon>Bacteria</taxon>
        <taxon>Pseudomonadati</taxon>
        <taxon>Myxococcota</taxon>
        <taxon>Myxococcia</taxon>
        <taxon>Myxococcales</taxon>
        <taxon>Cystobacterineae</taxon>
        <taxon>Myxococcaceae</taxon>
        <taxon>Pyxidicoccus</taxon>
    </lineage>
</organism>
<dbReference type="AlphaFoldDB" id="A0A848LN93"/>
<dbReference type="PANTHER" id="PTHR11261">
    <property type="entry name" value="INTERPHOTORECEPTOR RETINOID-BINDING PROTEIN"/>
    <property type="match status" value="1"/>
</dbReference>
<dbReference type="SUPFAM" id="SSF52096">
    <property type="entry name" value="ClpP/crotonase"/>
    <property type="match status" value="1"/>
</dbReference>
<reference evidence="3 4" key="1">
    <citation type="submission" date="2020-04" db="EMBL/GenBank/DDBJ databases">
        <title>Draft genome of Pyxidicoccus fallax type strain.</title>
        <authorList>
            <person name="Whitworth D.E."/>
        </authorList>
    </citation>
    <scope>NUCLEOTIDE SEQUENCE [LARGE SCALE GENOMIC DNA]</scope>
    <source>
        <strain evidence="3 4">DSM 14698</strain>
    </source>
</reference>
<dbReference type="Proteomes" id="UP000518300">
    <property type="component" value="Unassembled WGS sequence"/>
</dbReference>
<feature type="domain" description="Tail specific protease" evidence="2">
    <location>
        <begin position="124"/>
        <end position="325"/>
    </location>
</feature>
<dbReference type="CDD" id="cd07563">
    <property type="entry name" value="Peptidase_S41_IRBP"/>
    <property type="match status" value="1"/>
</dbReference>
<gene>
    <name evidence="3" type="ORF">HG543_30415</name>
</gene>
<evidence type="ECO:0000313" key="3">
    <source>
        <dbReference type="EMBL" id="NMO19149.1"/>
    </source>
</evidence>
<evidence type="ECO:0000259" key="2">
    <source>
        <dbReference type="SMART" id="SM00245"/>
    </source>
</evidence>
<dbReference type="InterPro" id="IPR005151">
    <property type="entry name" value="Tail-specific_protease"/>
</dbReference>
<dbReference type="Gene3D" id="3.90.226.10">
    <property type="entry name" value="2-enoyl-CoA Hydratase, Chain A, domain 1"/>
    <property type="match status" value="1"/>
</dbReference>
<evidence type="ECO:0000256" key="1">
    <source>
        <dbReference type="SAM" id="SignalP"/>
    </source>
</evidence>
<dbReference type="EMBL" id="JABBJJ010000170">
    <property type="protein sequence ID" value="NMO19149.1"/>
    <property type="molecule type" value="Genomic_DNA"/>
</dbReference>
<dbReference type="GO" id="GO:0008236">
    <property type="term" value="F:serine-type peptidase activity"/>
    <property type="evidence" value="ECO:0007669"/>
    <property type="project" value="InterPro"/>
</dbReference>
<dbReference type="RefSeq" id="WP_169348405.1">
    <property type="nucleotide sequence ID" value="NZ_JABBJJ010000170.1"/>
</dbReference>
<keyword evidence="4" id="KW-1185">Reference proteome</keyword>
<dbReference type="InterPro" id="IPR029045">
    <property type="entry name" value="ClpP/crotonase-like_dom_sf"/>
</dbReference>
<evidence type="ECO:0000313" key="4">
    <source>
        <dbReference type="Proteomes" id="UP000518300"/>
    </source>
</evidence>
<dbReference type="SMART" id="SM00245">
    <property type="entry name" value="TSPc"/>
    <property type="match status" value="1"/>
</dbReference>
<comment type="caution">
    <text evidence="3">The sequence shown here is derived from an EMBL/GenBank/DDBJ whole genome shotgun (WGS) entry which is preliminary data.</text>
</comment>
<dbReference type="Gene3D" id="3.30.750.44">
    <property type="match status" value="1"/>
</dbReference>
<feature type="signal peptide" evidence="1">
    <location>
        <begin position="1"/>
        <end position="22"/>
    </location>
</feature>
<accession>A0A848LN93</accession>
<dbReference type="Pfam" id="PF03572">
    <property type="entry name" value="Peptidase_S41"/>
    <property type="match status" value="1"/>
</dbReference>
<dbReference type="GO" id="GO:0006508">
    <property type="term" value="P:proteolysis"/>
    <property type="evidence" value="ECO:0007669"/>
    <property type="project" value="InterPro"/>
</dbReference>
<protein>
    <submittedName>
        <fullName evidence="3">S41 family peptidase</fullName>
    </submittedName>
</protein>
<sequence length="367" mass="40099">MALRSWPLLWLCLLVVPGPGLAAEGPRSSKEPALEARERTRIIEAVIGQVRARHYSADKAALAERMLRARMKRGDYDAITDRRELADVLSEHLVRDGQDAHFYVGYSAEPLPRNLPLPWEPASPEAEAFRARREERRRRKTLREAYGIDRVERLDGNVGYLRLTSLPDEKFAGEAAAAAMRLLSATDALIIDLQGNGGGDNALAALYLGWLLPERTHVLDTVWKGRPKESLHTPASPPAGRYGDKEVYVLTDRDTFSAAETLAYDLQARKRARVVGETTHGGANPGVALPVEEHFIVGVPMGQTVHAVTKTSWEGVGVKPDMPVPAAEALRTAHVAALTSLAKRATDPAQAEEVREALKALGADAKP</sequence>
<keyword evidence="1" id="KW-0732">Signal</keyword>
<feature type="chain" id="PRO_5032465902" evidence="1">
    <location>
        <begin position="23"/>
        <end position="367"/>
    </location>
</feature>
<dbReference type="PANTHER" id="PTHR11261:SF3">
    <property type="entry name" value="RETINOL-BINDING PROTEIN 3"/>
    <property type="match status" value="1"/>
</dbReference>